<dbReference type="EMBL" id="BSUM01000001">
    <property type="protein sequence ID" value="GMA30722.1"/>
    <property type="molecule type" value="Genomic_DNA"/>
</dbReference>
<comment type="caution">
    <text evidence="2">The sequence shown here is derived from an EMBL/GenBank/DDBJ whole genome shotgun (WGS) entry which is preliminary data.</text>
</comment>
<reference evidence="2" key="2">
    <citation type="submission" date="2023-02" db="EMBL/GenBank/DDBJ databases">
        <authorList>
            <person name="Sun Q."/>
            <person name="Mori K."/>
        </authorList>
    </citation>
    <scope>NUCLEOTIDE SEQUENCE</scope>
    <source>
        <strain evidence="2">NBRC 112290</strain>
    </source>
</reference>
<dbReference type="Proteomes" id="UP001157161">
    <property type="component" value="Unassembled WGS sequence"/>
</dbReference>
<name>A0AA37XDR4_9MICO</name>
<dbReference type="PANTHER" id="PTHR43153">
    <property type="entry name" value="ELECTRON TRANSFER FLAVOPROTEIN ALPHA"/>
    <property type="match status" value="1"/>
</dbReference>
<accession>A0AA37XDR4</accession>
<reference evidence="2" key="1">
    <citation type="journal article" date="2014" name="Int. J. Syst. Evol. Microbiol.">
        <title>Complete genome sequence of Corynebacterium casei LMG S-19264T (=DSM 44701T), isolated from a smear-ripened cheese.</title>
        <authorList>
            <consortium name="US DOE Joint Genome Institute (JGI-PGF)"/>
            <person name="Walter F."/>
            <person name="Albersmeier A."/>
            <person name="Kalinowski J."/>
            <person name="Ruckert C."/>
        </authorList>
    </citation>
    <scope>NUCLEOTIDE SEQUENCE</scope>
    <source>
        <strain evidence="2">NBRC 112290</strain>
    </source>
</reference>
<proteinExistence type="predicted"/>
<organism evidence="2 3">
    <name type="scientific">Litorihabitans aurantiacus</name>
    <dbReference type="NCBI Taxonomy" id="1930061"/>
    <lineage>
        <taxon>Bacteria</taxon>
        <taxon>Bacillati</taxon>
        <taxon>Actinomycetota</taxon>
        <taxon>Actinomycetes</taxon>
        <taxon>Micrococcales</taxon>
        <taxon>Beutenbergiaceae</taxon>
        <taxon>Litorihabitans</taxon>
    </lineage>
</organism>
<dbReference type="AlphaFoldDB" id="A0AA37XDR4"/>
<dbReference type="GO" id="GO:0033539">
    <property type="term" value="P:fatty acid beta-oxidation using acyl-CoA dehydrogenase"/>
    <property type="evidence" value="ECO:0007669"/>
    <property type="project" value="TreeGrafter"/>
</dbReference>
<dbReference type="RefSeq" id="WP_284249439.1">
    <property type="nucleotide sequence ID" value="NZ_BSUM01000001.1"/>
</dbReference>
<dbReference type="PANTHER" id="PTHR43153:SF1">
    <property type="entry name" value="ELECTRON TRANSFER FLAVOPROTEIN SUBUNIT ALPHA, MITOCHONDRIAL"/>
    <property type="match status" value="1"/>
</dbReference>
<dbReference type="SUPFAM" id="SSF52467">
    <property type="entry name" value="DHS-like NAD/FAD-binding domain"/>
    <property type="match status" value="1"/>
</dbReference>
<gene>
    <name evidence="2" type="ORF">GCM10025875_07140</name>
</gene>
<evidence type="ECO:0000313" key="3">
    <source>
        <dbReference type="Proteomes" id="UP001157161"/>
    </source>
</evidence>
<dbReference type="SUPFAM" id="SSF52402">
    <property type="entry name" value="Adenine nucleotide alpha hydrolases-like"/>
    <property type="match status" value="1"/>
</dbReference>
<dbReference type="Gene3D" id="3.40.50.1220">
    <property type="entry name" value="TPP-binding domain"/>
    <property type="match status" value="1"/>
</dbReference>
<dbReference type="GO" id="GO:0009055">
    <property type="term" value="F:electron transfer activity"/>
    <property type="evidence" value="ECO:0007669"/>
    <property type="project" value="InterPro"/>
</dbReference>
<sequence>MSAVTVAVTVTDGAVDAGRVAALAAFAAGAGEDVRVVAVDAAWTSAQQAAALVAHLEADGDGAAEVLVLASSHPAKELAALVAHARGAGIVVDAHAVERDGERLLGHKRELGGTWDVTCAVTGPAIVIAKPAPAPETDVEVTVLPPAAVAGRDVEVLGRTHHDGDGRPSLAEATVVVAAGRGLEGDLTPVQELADALGGAVGATRDIVEEGWIGHETMVGQTGTMISPRLYIGAGISGAPHHRLGMQASEVVVAINQDADAPLMEIADLAIQGDAADVLRQASAELAARRAR</sequence>
<dbReference type="InterPro" id="IPR029035">
    <property type="entry name" value="DHS-like_NAD/FAD-binding_dom"/>
</dbReference>
<dbReference type="InterPro" id="IPR014731">
    <property type="entry name" value="ETF_asu_C"/>
</dbReference>
<evidence type="ECO:0000313" key="2">
    <source>
        <dbReference type="EMBL" id="GMA30722.1"/>
    </source>
</evidence>
<keyword evidence="3" id="KW-1185">Reference proteome</keyword>
<evidence type="ECO:0000259" key="1">
    <source>
        <dbReference type="Pfam" id="PF00766"/>
    </source>
</evidence>
<dbReference type="InterPro" id="IPR001308">
    <property type="entry name" value="ETF_a/FixB"/>
</dbReference>
<feature type="domain" description="Electron transfer flavoprotein alpha subunit C-terminal" evidence="1">
    <location>
        <begin position="170"/>
        <end position="247"/>
    </location>
</feature>
<dbReference type="GO" id="GO:0050660">
    <property type="term" value="F:flavin adenine dinucleotide binding"/>
    <property type="evidence" value="ECO:0007669"/>
    <property type="project" value="InterPro"/>
</dbReference>
<dbReference type="Pfam" id="PF00766">
    <property type="entry name" value="ETF_alpha"/>
    <property type="match status" value="1"/>
</dbReference>
<protein>
    <recommendedName>
        <fullName evidence="1">Electron transfer flavoprotein alpha subunit C-terminal domain-containing protein</fullName>
    </recommendedName>
</protein>